<proteinExistence type="predicted"/>
<reference evidence="2" key="1">
    <citation type="submission" date="2017-08" db="EMBL/GenBank/DDBJ databases">
        <authorList>
            <person name="Varghese N."/>
            <person name="Submissions S."/>
        </authorList>
    </citation>
    <scope>NUCLEOTIDE SEQUENCE [LARGE SCALE GENOMIC DNA]</scope>
    <source>
        <strain evidence="2">JC22</strain>
    </source>
</reference>
<accession>A0A285SSI7</accession>
<gene>
    <name evidence="1" type="ORF">SAMN05880501_105182</name>
</gene>
<dbReference type="RefSeq" id="WP_097073441.1">
    <property type="nucleotide sequence ID" value="NZ_OBMQ01000005.1"/>
</dbReference>
<name>A0A285SSI7_9BACL</name>
<evidence type="ECO:0000313" key="2">
    <source>
        <dbReference type="Proteomes" id="UP000219636"/>
    </source>
</evidence>
<protein>
    <submittedName>
        <fullName evidence="1">Uncharacterized protein DUF4280</fullName>
    </submittedName>
</protein>
<sequence length="112" mass="11689">MDEIIVDGARLKCAGGPNALLKLQVVMSSVKVNGKKVATMNNSKVVATGICQIKTTAAQGVAQPCIPQLTQWFPASQSLVVDGSKPLLTSSCVTCVVGGRVTIQSSEFVKLK</sequence>
<dbReference type="Pfam" id="PF14107">
    <property type="entry name" value="DUF4280"/>
    <property type="match status" value="1"/>
</dbReference>
<dbReference type="OrthoDB" id="4825649at2"/>
<dbReference type="Proteomes" id="UP000219636">
    <property type="component" value="Unassembled WGS sequence"/>
</dbReference>
<keyword evidence="2" id="KW-1185">Reference proteome</keyword>
<dbReference type="EMBL" id="OBMQ01000005">
    <property type="protein sequence ID" value="SOC09123.1"/>
    <property type="molecule type" value="Genomic_DNA"/>
</dbReference>
<dbReference type="InterPro" id="IPR025460">
    <property type="entry name" value="DUF4280"/>
</dbReference>
<evidence type="ECO:0000313" key="1">
    <source>
        <dbReference type="EMBL" id="SOC09123.1"/>
    </source>
</evidence>
<organism evidence="1 2">
    <name type="scientific">Ureibacillus xyleni</name>
    <dbReference type="NCBI Taxonomy" id="614648"/>
    <lineage>
        <taxon>Bacteria</taxon>
        <taxon>Bacillati</taxon>
        <taxon>Bacillota</taxon>
        <taxon>Bacilli</taxon>
        <taxon>Bacillales</taxon>
        <taxon>Caryophanaceae</taxon>
        <taxon>Ureibacillus</taxon>
    </lineage>
</organism>
<dbReference type="AlphaFoldDB" id="A0A285SSI7"/>